<dbReference type="GeneID" id="36321931"/>
<sequence length="153" mass="16293">MWAAVHTHGHGQLVEGGVHTVDGDKLAEHEQPRRHVRHEDIKARAAAAAAISAASVDGRVHAAAGLGCWPWFTRDQLVVAAAAVWVIVQARKSAGTDLDSDVLSSSTLTGAAFPLSADAFVETRLYAGSGTRGAVLLDRGYWHEPIPSRRTIE</sequence>
<dbReference type="RefSeq" id="XP_024339261.1">
    <property type="nucleotide sequence ID" value="XM_024476981.1"/>
</dbReference>
<protein>
    <submittedName>
        <fullName evidence="1">Uncharacterized protein</fullName>
    </submittedName>
</protein>
<dbReference type="OrthoDB" id="10316353at2759"/>
<dbReference type="AlphaFoldDB" id="A0A1X6N1H4"/>
<dbReference type="Proteomes" id="UP000194127">
    <property type="component" value="Unassembled WGS sequence"/>
</dbReference>
<proteinExistence type="predicted"/>
<dbReference type="EMBL" id="KZ110597">
    <property type="protein sequence ID" value="OSX62467.1"/>
    <property type="molecule type" value="Genomic_DNA"/>
</dbReference>
<evidence type="ECO:0000313" key="2">
    <source>
        <dbReference type="Proteomes" id="UP000194127"/>
    </source>
</evidence>
<gene>
    <name evidence="1" type="ORF">POSPLADRAFT_1034037</name>
</gene>
<accession>A0A1X6N1H4</accession>
<name>A0A1X6N1H4_9APHY</name>
<evidence type="ECO:0000313" key="1">
    <source>
        <dbReference type="EMBL" id="OSX62467.1"/>
    </source>
</evidence>
<keyword evidence="2" id="KW-1185">Reference proteome</keyword>
<reference evidence="1 2" key="1">
    <citation type="submission" date="2017-04" db="EMBL/GenBank/DDBJ databases">
        <title>Genome Sequence of the Model Brown-Rot Fungus Postia placenta SB12.</title>
        <authorList>
            <consortium name="DOE Joint Genome Institute"/>
            <person name="Gaskell J."/>
            <person name="Kersten P."/>
            <person name="Larrondo L.F."/>
            <person name="Canessa P."/>
            <person name="Martinez D."/>
            <person name="Hibbett D."/>
            <person name="Schmoll M."/>
            <person name="Kubicek C.P."/>
            <person name="Martinez A.T."/>
            <person name="Yadav J."/>
            <person name="Master E."/>
            <person name="Magnuson J.K."/>
            <person name="James T."/>
            <person name="Yaver D."/>
            <person name="Berka R."/>
            <person name="Labutti K."/>
            <person name="Lipzen A."/>
            <person name="Aerts A."/>
            <person name="Barry K."/>
            <person name="Henrissat B."/>
            <person name="Blanchette R."/>
            <person name="Grigoriev I."/>
            <person name="Cullen D."/>
        </authorList>
    </citation>
    <scope>NUCLEOTIDE SEQUENCE [LARGE SCALE GENOMIC DNA]</scope>
    <source>
        <strain evidence="1 2">MAD-698-R-SB12</strain>
    </source>
</reference>
<organism evidence="1 2">
    <name type="scientific">Postia placenta MAD-698-R-SB12</name>
    <dbReference type="NCBI Taxonomy" id="670580"/>
    <lineage>
        <taxon>Eukaryota</taxon>
        <taxon>Fungi</taxon>
        <taxon>Dikarya</taxon>
        <taxon>Basidiomycota</taxon>
        <taxon>Agaricomycotina</taxon>
        <taxon>Agaricomycetes</taxon>
        <taxon>Polyporales</taxon>
        <taxon>Adustoporiaceae</taxon>
        <taxon>Rhodonia</taxon>
    </lineage>
</organism>